<protein>
    <submittedName>
        <fullName evidence="2">Uncharacterized protein</fullName>
    </submittedName>
</protein>
<accession>A0A318YUV6</accession>
<sequence>MTSISTSTLPTITRSTFINSTFTDLTPSDTITRSHLRDVTITCSGSRTPTSLLRSALTSCIVKHSSTYRSKLNHTTLTNAIVSRTEATHTSFDIYTYSHRSTLSNAILRDRASVKRSKVKDTSLLGGSSLWRSNVSKCMIADGCRVQRRKLVDCEVMCCVLGKMQIPVNEKKLDSKDVKYWLEEESSDEEGAREMSPPPAYTA</sequence>
<name>A0A318YUV6_ASPNB</name>
<dbReference type="Proteomes" id="UP000247647">
    <property type="component" value="Unassembled WGS sequence"/>
</dbReference>
<proteinExistence type="predicted"/>
<evidence type="ECO:0000313" key="2">
    <source>
        <dbReference type="EMBL" id="PYH38179.1"/>
    </source>
</evidence>
<feature type="region of interest" description="Disordered" evidence="1">
    <location>
        <begin position="184"/>
        <end position="203"/>
    </location>
</feature>
<dbReference type="GeneID" id="37120715"/>
<evidence type="ECO:0000256" key="1">
    <source>
        <dbReference type="SAM" id="MobiDB-lite"/>
    </source>
</evidence>
<dbReference type="OrthoDB" id="4187970at2759"/>
<organism evidence="2 3">
    <name type="scientific">Aspergillus neoniger (strain CBS 115656)</name>
    <dbReference type="NCBI Taxonomy" id="1448310"/>
    <lineage>
        <taxon>Eukaryota</taxon>
        <taxon>Fungi</taxon>
        <taxon>Dikarya</taxon>
        <taxon>Ascomycota</taxon>
        <taxon>Pezizomycotina</taxon>
        <taxon>Eurotiomycetes</taxon>
        <taxon>Eurotiomycetidae</taxon>
        <taxon>Eurotiales</taxon>
        <taxon>Aspergillaceae</taxon>
        <taxon>Aspergillus</taxon>
        <taxon>Aspergillus subgen. Circumdati</taxon>
    </lineage>
</organism>
<reference evidence="2" key="1">
    <citation type="submission" date="2016-12" db="EMBL/GenBank/DDBJ databases">
        <title>The genomes of Aspergillus section Nigri reveals drivers in fungal speciation.</title>
        <authorList>
            <consortium name="DOE Joint Genome Institute"/>
            <person name="Vesth T.C."/>
            <person name="Nybo J."/>
            <person name="Theobald S."/>
            <person name="Brandl J."/>
            <person name="Frisvad J.C."/>
            <person name="Nielsen K.F."/>
            <person name="Lyhne E.K."/>
            <person name="Kogle M.E."/>
            <person name="Kuo A."/>
            <person name="Riley R."/>
            <person name="Clum A."/>
            <person name="Nolan M."/>
            <person name="Lipzen A."/>
            <person name="Salamov A."/>
            <person name="Henrissat B."/>
            <person name="Wiebenga A."/>
            <person name="De Vries R.P."/>
            <person name="Grigoriev I.V."/>
            <person name="Mortensen U.H."/>
            <person name="Andersen M.R."/>
            <person name="Baker S.E."/>
        </authorList>
    </citation>
    <scope>NUCLEOTIDE SEQUENCE [LARGE SCALE GENOMIC DNA]</scope>
    <source>
        <strain evidence="2">CBS 115656</strain>
    </source>
</reference>
<evidence type="ECO:0000313" key="3">
    <source>
        <dbReference type="Proteomes" id="UP000247647"/>
    </source>
</evidence>
<dbReference type="AlphaFoldDB" id="A0A318YUV6"/>
<gene>
    <name evidence="2" type="ORF">BO87DRAFT_163038</name>
</gene>
<keyword evidence="3" id="KW-1185">Reference proteome</keyword>
<dbReference type="EMBL" id="KZ821448">
    <property type="protein sequence ID" value="PYH38179.1"/>
    <property type="molecule type" value="Genomic_DNA"/>
</dbReference>
<dbReference type="RefSeq" id="XP_025483657.1">
    <property type="nucleotide sequence ID" value="XM_025618259.1"/>
</dbReference>